<feature type="compositionally biased region" description="Acidic residues" evidence="1">
    <location>
        <begin position="192"/>
        <end position="208"/>
    </location>
</feature>
<sequence length="251" mass="26809">MLISIAAPGSTEGPSGDKSMSGAGVEGIQGSNNTGQPFLPAVMADLLDLDFTMGSAPETTESGEGGDESGTEAECPTKDKNDSDLSSAIEMILIDLSAPDPDMPSIPTSNGYIDSLFGSMDHRQIMIDLLGTTQDESTDSLTNHSTSNMDHEGRVVMTDGSNHEDLQELYSLKPEWQEIGNHSDAFSADSNSESDIDSDDSDATDSNDADPWKIIGDNKILLDVDSLDNIKKLLQNTGVVTWEDLFTQVKI</sequence>
<organism evidence="2 3">
    <name type="scientific">Modicella reniformis</name>
    <dbReference type="NCBI Taxonomy" id="1440133"/>
    <lineage>
        <taxon>Eukaryota</taxon>
        <taxon>Fungi</taxon>
        <taxon>Fungi incertae sedis</taxon>
        <taxon>Mucoromycota</taxon>
        <taxon>Mortierellomycotina</taxon>
        <taxon>Mortierellomycetes</taxon>
        <taxon>Mortierellales</taxon>
        <taxon>Mortierellaceae</taxon>
        <taxon>Modicella</taxon>
    </lineage>
</organism>
<evidence type="ECO:0000313" key="2">
    <source>
        <dbReference type="EMBL" id="KAG0003660.1"/>
    </source>
</evidence>
<feature type="region of interest" description="Disordered" evidence="1">
    <location>
        <begin position="182"/>
        <end position="210"/>
    </location>
</feature>
<evidence type="ECO:0000313" key="3">
    <source>
        <dbReference type="Proteomes" id="UP000749646"/>
    </source>
</evidence>
<name>A0A9P6SU70_9FUNG</name>
<protein>
    <submittedName>
        <fullName evidence="2">Uncharacterized protein</fullName>
    </submittedName>
</protein>
<keyword evidence="3" id="KW-1185">Reference proteome</keyword>
<feature type="region of interest" description="Disordered" evidence="1">
    <location>
        <begin position="1"/>
        <end position="83"/>
    </location>
</feature>
<reference evidence="2" key="1">
    <citation type="journal article" date="2020" name="Fungal Divers.">
        <title>Resolving the Mortierellaceae phylogeny through synthesis of multi-gene phylogenetics and phylogenomics.</title>
        <authorList>
            <person name="Vandepol N."/>
            <person name="Liber J."/>
            <person name="Desiro A."/>
            <person name="Na H."/>
            <person name="Kennedy M."/>
            <person name="Barry K."/>
            <person name="Grigoriev I.V."/>
            <person name="Miller A.N."/>
            <person name="O'Donnell K."/>
            <person name="Stajich J.E."/>
            <person name="Bonito G."/>
        </authorList>
    </citation>
    <scope>NUCLEOTIDE SEQUENCE</scope>
    <source>
        <strain evidence="2">MES-2147</strain>
    </source>
</reference>
<accession>A0A9P6SU70</accession>
<dbReference type="AlphaFoldDB" id="A0A9P6SU70"/>
<gene>
    <name evidence="2" type="ORF">BGZ65_001473</name>
</gene>
<evidence type="ECO:0000256" key="1">
    <source>
        <dbReference type="SAM" id="MobiDB-lite"/>
    </source>
</evidence>
<proteinExistence type="predicted"/>
<dbReference type="OrthoDB" id="10644584at2759"/>
<dbReference type="EMBL" id="JAAAHW010000329">
    <property type="protein sequence ID" value="KAG0003660.1"/>
    <property type="molecule type" value="Genomic_DNA"/>
</dbReference>
<dbReference type="Proteomes" id="UP000749646">
    <property type="component" value="Unassembled WGS sequence"/>
</dbReference>
<comment type="caution">
    <text evidence="2">The sequence shown here is derived from an EMBL/GenBank/DDBJ whole genome shotgun (WGS) entry which is preliminary data.</text>
</comment>